<name>A0A6I6XHF5_PSEPU</name>
<dbReference type="RefSeq" id="WP_159410512.1">
    <property type="nucleotide sequence ID" value="NZ_CP026115.2"/>
</dbReference>
<dbReference type="InterPro" id="IPR006726">
    <property type="entry name" value="PHBA_efflux_AaeB/fusaric-R"/>
</dbReference>
<feature type="transmembrane region" description="Helical" evidence="1">
    <location>
        <begin position="115"/>
        <end position="135"/>
    </location>
</feature>
<protein>
    <submittedName>
        <fullName evidence="2">FUSC family protein</fullName>
    </submittedName>
</protein>
<accession>A0A6I6XHF5</accession>
<feature type="transmembrane region" description="Helical" evidence="1">
    <location>
        <begin position="88"/>
        <end position="108"/>
    </location>
</feature>
<proteinExistence type="predicted"/>
<keyword evidence="1" id="KW-0472">Membrane</keyword>
<organism evidence="2 3">
    <name type="scientific">Pseudomonas putida</name>
    <name type="common">Arthrobacter siderocapsulatus</name>
    <dbReference type="NCBI Taxonomy" id="303"/>
    <lineage>
        <taxon>Bacteria</taxon>
        <taxon>Pseudomonadati</taxon>
        <taxon>Pseudomonadota</taxon>
        <taxon>Gammaproteobacteria</taxon>
        <taxon>Pseudomonadales</taxon>
        <taxon>Pseudomonadaceae</taxon>
        <taxon>Pseudomonas</taxon>
    </lineage>
</organism>
<dbReference type="GO" id="GO:0022857">
    <property type="term" value="F:transmembrane transporter activity"/>
    <property type="evidence" value="ECO:0007669"/>
    <property type="project" value="InterPro"/>
</dbReference>
<dbReference type="EMBL" id="CP026115">
    <property type="protein sequence ID" value="QHG65168.1"/>
    <property type="molecule type" value="Genomic_DNA"/>
</dbReference>
<feature type="transmembrane region" description="Helical" evidence="1">
    <location>
        <begin position="439"/>
        <end position="458"/>
    </location>
</feature>
<evidence type="ECO:0000313" key="3">
    <source>
        <dbReference type="Proteomes" id="UP000464480"/>
    </source>
</evidence>
<keyword evidence="1" id="KW-1133">Transmembrane helix</keyword>
<reference evidence="2 3" key="1">
    <citation type="submission" date="2020-02" db="EMBL/GenBank/DDBJ databases">
        <title>Pseudomonas Putida W5 Complete Genome Assembly.</title>
        <authorList>
            <person name="Yuan Z.-C."/>
            <person name="Shaw G.A."/>
            <person name="Cusano A.D."/>
            <person name="Caddey B.J."/>
            <person name="Weselowski B.J."/>
        </authorList>
    </citation>
    <scope>NUCLEOTIDE SEQUENCE [LARGE SCALE GENOMIC DNA]</scope>
    <source>
        <strain evidence="2 3">W5</strain>
    </source>
</reference>
<feature type="transmembrane region" description="Helical" evidence="1">
    <location>
        <begin position="491"/>
        <end position="512"/>
    </location>
</feature>
<gene>
    <name evidence="2" type="ORF">C2H86_12355</name>
</gene>
<dbReference type="AlphaFoldDB" id="A0A6I6XHF5"/>
<evidence type="ECO:0000256" key="1">
    <source>
        <dbReference type="SAM" id="Phobius"/>
    </source>
</evidence>
<dbReference type="Proteomes" id="UP000464480">
    <property type="component" value="Chromosome"/>
</dbReference>
<feature type="transmembrane region" description="Helical" evidence="1">
    <location>
        <begin position="413"/>
        <end position="433"/>
    </location>
</feature>
<dbReference type="Pfam" id="PF04632">
    <property type="entry name" value="FUSC"/>
    <property type="match status" value="1"/>
</dbReference>
<feature type="transmembrane region" description="Helical" evidence="1">
    <location>
        <begin position="155"/>
        <end position="175"/>
    </location>
</feature>
<evidence type="ECO:0000313" key="2">
    <source>
        <dbReference type="EMBL" id="QHG65168.1"/>
    </source>
</evidence>
<feature type="transmembrane region" description="Helical" evidence="1">
    <location>
        <begin position="59"/>
        <end position="82"/>
    </location>
</feature>
<keyword evidence="1" id="KW-0812">Transmembrane</keyword>
<dbReference type="GO" id="GO:0005886">
    <property type="term" value="C:plasma membrane"/>
    <property type="evidence" value="ECO:0007669"/>
    <property type="project" value="InterPro"/>
</dbReference>
<sequence>MKAILIHYLQPNLRSVLFAAKGLSAVAVALAVSMSLDLDKPFWAMVASMMLQARPERGLVIEKALCLVIGSTLGACVAVLILNYLMPYPLLAIGALAVCVATTSAIASTERHVNFIFGTALISVTAILIVMFAMADPTTTTSESIFMLIRARLTEVMVGASCATLASVFLFPFKVETLLAGHTRSLHSACLAYAQALANSPQDRMLLHQKRLEIVGLISLINDDSNAGRYELANNVSRSLRMGHNALTLAASGHTVERLFNERESATSQPLAGIAQPFLREVNQILKLDSQSQMRGLRALSDKVQAAEGGSPAAALANASKAFIRALLAIIEGAESSPQGEPYQQISMRLKRHRDWPAAARSATRNALVFVAAATLWVASDGAATLIMMMVLPTLFSQMFAAAPSPTLIVRRLITGVVIAVPVVVFWVLPLIAQGPNHFLALMLALAGPLFLGLMAMTSPAFTPYGLGFCLTVAVTVQPSNYMAFAVDQSVSIGLGIIAGLGLLFIGFALAGPPKGLWLQRRVVKSLERDLRVMQRDGKSTSWLNQRAGERLSYLSAYEPGSCEGKELTALGFSLLETGHCRSRDKAQAT</sequence>